<name>A0A0P7J7N4_9RHOB</name>
<keyword evidence="2" id="KW-1185">Reference proteome</keyword>
<accession>A0A0P7J7N4</accession>
<evidence type="ECO:0000313" key="2">
    <source>
        <dbReference type="Proteomes" id="UP000050471"/>
    </source>
</evidence>
<dbReference type="OrthoDB" id="7205167at2"/>
<evidence type="ECO:0000313" key="1">
    <source>
        <dbReference type="EMBL" id="KPN64463.1"/>
    </source>
</evidence>
<dbReference type="STRING" id="154981.AKJ29_17795"/>
<proteinExistence type="predicted"/>
<protein>
    <submittedName>
        <fullName evidence="1">Uncharacterized protein</fullName>
    </submittedName>
</protein>
<organism evidence="1 2">
    <name type="scientific">Aliiroseovarius crassostreae</name>
    <dbReference type="NCBI Taxonomy" id="154981"/>
    <lineage>
        <taxon>Bacteria</taxon>
        <taxon>Pseudomonadati</taxon>
        <taxon>Pseudomonadota</taxon>
        <taxon>Alphaproteobacteria</taxon>
        <taxon>Rhodobacterales</taxon>
        <taxon>Paracoccaceae</taxon>
        <taxon>Aliiroseovarius</taxon>
    </lineage>
</organism>
<comment type="caution">
    <text evidence="1">The sequence shown here is derived from an EMBL/GenBank/DDBJ whole genome shotgun (WGS) entry which is preliminary data.</text>
</comment>
<dbReference type="Proteomes" id="UP000050471">
    <property type="component" value="Unassembled WGS sequence"/>
</dbReference>
<dbReference type="InterPro" id="IPR009531">
    <property type="entry name" value="DUF1150"/>
</dbReference>
<dbReference type="EMBL" id="LKBA01000004">
    <property type="protein sequence ID" value="KPN64463.1"/>
    <property type="molecule type" value="Genomic_DNA"/>
</dbReference>
<dbReference type="Pfam" id="PF06620">
    <property type="entry name" value="DUF1150"/>
    <property type="match status" value="1"/>
</dbReference>
<sequence>MDATFEFLPEVESRIVYIRSVLPEELPEEMRPQVDGMDRLYSVHHEDGECLAVAHGRRLAFALARQHDLTPVAVH</sequence>
<dbReference type="RefSeq" id="WP_055188730.1">
    <property type="nucleotide sequence ID" value="NZ_FPBS01000001.1"/>
</dbReference>
<reference evidence="1 2" key="1">
    <citation type="submission" date="2015-09" db="EMBL/GenBank/DDBJ databases">
        <title>Draft genome sequence of Aliiroseovarius crassostreae CV919-312TSm, the causative agent of Roseovarius Oyster Disease (formerly Juvenile Oyster Disease).</title>
        <authorList>
            <person name="Kessner L."/>
            <person name="Spinard E."/>
            <person name="Nelson D."/>
        </authorList>
    </citation>
    <scope>NUCLEOTIDE SEQUENCE [LARGE SCALE GENOMIC DNA]</scope>
    <source>
        <strain evidence="1 2">CV919-312</strain>
    </source>
</reference>
<dbReference type="AlphaFoldDB" id="A0A0P7J7N4"/>
<gene>
    <name evidence="1" type="ORF">AKJ29_17795</name>
</gene>